<sequence>MKFNDFKSQHQKYPLIFSRDIQVKKEDLQKERNQLNRWVNNGLIIRLKRGVYSLNKQDRRIVPDAGYIANHLYEPSYISLEYALTFYGLIPEETKDVTSISTRKTMSFENEFGNFIYQHIKPSAFRGFKKMGSGAFNFFMAEAEKALVDFLYLHLAEFSKDIKNRLENFYRFQNLDELNQEKLMKYGLLF</sequence>
<accession>A0A3B0UGU7</accession>
<reference evidence="1" key="1">
    <citation type="submission" date="2018-06" db="EMBL/GenBank/DDBJ databases">
        <authorList>
            <person name="Zhirakovskaya E."/>
        </authorList>
    </citation>
    <scope>NUCLEOTIDE SEQUENCE</scope>
</reference>
<proteinExistence type="predicted"/>
<dbReference type="EMBL" id="UOEN01000480">
    <property type="protein sequence ID" value="VAW19514.1"/>
    <property type="molecule type" value="Genomic_DNA"/>
</dbReference>
<protein>
    <recommendedName>
        <fullName evidence="2">Transcriptional regulator</fullName>
    </recommendedName>
</protein>
<organism evidence="1">
    <name type="scientific">hydrothermal vent metagenome</name>
    <dbReference type="NCBI Taxonomy" id="652676"/>
    <lineage>
        <taxon>unclassified sequences</taxon>
        <taxon>metagenomes</taxon>
        <taxon>ecological metagenomes</taxon>
    </lineage>
</organism>
<feature type="non-terminal residue" evidence="1">
    <location>
        <position position="190"/>
    </location>
</feature>
<evidence type="ECO:0000313" key="1">
    <source>
        <dbReference type="EMBL" id="VAW19514.1"/>
    </source>
</evidence>
<evidence type="ECO:0008006" key="2">
    <source>
        <dbReference type="Google" id="ProtNLM"/>
    </source>
</evidence>
<name>A0A3B0UGU7_9ZZZZ</name>
<dbReference type="AlphaFoldDB" id="A0A3B0UGU7"/>
<gene>
    <name evidence="1" type="ORF">MNBD_BACTEROID05-555</name>
</gene>